<dbReference type="Proteomes" id="UP000001745">
    <property type="component" value="Unassembled WGS sequence"/>
</dbReference>
<sequence>MAQHPEFRSSLHPPLDLSHHFSQTTKNRQSSNVKGLYKWFQIPGMQNVAGGLPHESYFPYDTLEAAAARPSRFDLPDSSKGKNNKPAEWHVTVPKIQDTTDILKKIDLSTALQYGTAEGYPPLAAFIRKLTRDHLHPNIPYAEGPEIIMSCGNTDGFGKVIEALTNPWNKTRDWIRDKEGVLFEEFAYMNAVQTVQPRGLNIVTVAVDADGMKASGPGGLADVLENWDFSQGRCPHLMYTVTLGQNPTGSTTSIERRKEIYALCQKYDIIIIEDEPYWNLQFPSSRKHAAKYRGDAVQADLFNRNYNAHGRSSGYEFLDSLVPSFLSIDVDGRVVRLDTFSKTIAPGCRLGWVTAQPAIIERIARITETSTQQPSGFVQVMVAQLLLQQQSSPAARKATDKDNLGWTLDGWIQWLEGLRDAYERRVHDMCSTLEEGRTVAIDKPAPAAKHRRAPSNGGLDSWSVVSKVPMYDFNWPLAGMFIWIKIRYDTHPLLEIYGAEKVCKALWLFLLEKPFLVLCAPGTMFAPTEAIRGRASKYLRLCFAPMAEDAVTDISQHFVAGCRAFWQLENFDDIPGLDDPIMPEMMGMQMC</sequence>
<dbReference type="OrthoDB" id="691673at2759"/>
<gene>
    <name evidence="8" type="ORF">TSTA_116620</name>
</gene>
<dbReference type="GO" id="GO:0030170">
    <property type="term" value="F:pyridoxal phosphate binding"/>
    <property type="evidence" value="ECO:0007669"/>
    <property type="project" value="InterPro"/>
</dbReference>
<dbReference type="InParanoid" id="B8MBK9"/>
<feature type="region of interest" description="Disordered" evidence="6">
    <location>
        <begin position="1"/>
        <end position="29"/>
    </location>
</feature>
<evidence type="ECO:0000313" key="8">
    <source>
        <dbReference type="EMBL" id="EED17873.1"/>
    </source>
</evidence>
<dbReference type="Pfam" id="PF00155">
    <property type="entry name" value="Aminotran_1_2"/>
    <property type="match status" value="1"/>
</dbReference>
<dbReference type="OMA" id="QREGILC"/>
<organism evidence="8 9">
    <name type="scientific">Talaromyces stipitatus (strain ATCC 10500 / CBS 375.48 / QM 6759 / NRRL 1006)</name>
    <name type="common">Penicillium stipitatum</name>
    <dbReference type="NCBI Taxonomy" id="441959"/>
    <lineage>
        <taxon>Eukaryota</taxon>
        <taxon>Fungi</taxon>
        <taxon>Dikarya</taxon>
        <taxon>Ascomycota</taxon>
        <taxon>Pezizomycotina</taxon>
        <taxon>Eurotiomycetes</taxon>
        <taxon>Eurotiomycetidae</taxon>
        <taxon>Eurotiales</taxon>
        <taxon>Trichocomaceae</taxon>
        <taxon>Talaromyces</taxon>
        <taxon>Talaromyces sect. Talaromyces</taxon>
    </lineage>
</organism>
<dbReference type="PANTHER" id="PTHR42790:SF1">
    <property type="entry name" value="AROMATIC AMINO ACID AMINOTRANSFERASE, HYPOTHETICAL (EUROFUNG)"/>
    <property type="match status" value="1"/>
</dbReference>
<dbReference type="EMBL" id="EQ962655">
    <property type="protein sequence ID" value="EED17873.1"/>
    <property type="molecule type" value="Genomic_DNA"/>
</dbReference>
<dbReference type="GO" id="GO:1901605">
    <property type="term" value="P:alpha-amino acid metabolic process"/>
    <property type="evidence" value="ECO:0007669"/>
    <property type="project" value="TreeGrafter"/>
</dbReference>
<dbReference type="eggNOG" id="KOG0634">
    <property type="taxonomic scope" value="Eukaryota"/>
</dbReference>
<evidence type="ECO:0000256" key="5">
    <source>
        <dbReference type="ARBA" id="ARBA00022898"/>
    </source>
</evidence>
<dbReference type="InterPro" id="IPR015421">
    <property type="entry name" value="PyrdxlP-dep_Trfase_major"/>
</dbReference>
<evidence type="ECO:0000256" key="4">
    <source>
        <dbReference type="ARBA" id="ARBA00022679"/>
    </source>
</evidence>
<comment type="cofactor">
    <cofactor evidence="1">
        <name>pyridoxal 5'-phosphate</name>
        <dbReference type="ChEBI" id="CHEBI:597326"/>
    </cofactor>
</comment>
<evidence type="ECO:0000256" key="1">
    <source>
        <dbReference type="ARBA" id="ARBA00001933"/>
    </source>
</evidence>
<accession>B8MBK9</accession>
<keyword evidence="9" id="KW-1185">Reference proteome</keyword>
<evidence type="ECO:0000259" key="7">
    <source>
        <dbReference type="Pfam" id="PF00155"/>
    </source>
</evidence>
<reference evidence="9" key="1">
    <citation type="journal article" date="2015" name="Genome Announc.">
        <title>Genome sequence of the AIDS-associated pathogen Penicillium marneffei (ATCC18224) and its near taxonomic relative Talaromyces stipitatus (ATCC10500).</title>
        <authorList>
            <person name="Nierman W.C."/>
            <person name="Fedorova-Abrams N.D."/>
            <person name="Andrianopoulos A."/>
        </authorList>
    </citation>
    <scope>NUCLEOTIDE SEQUENCE [LARGE SCALE GENOMIC DNA]</scope>
    <source>
        <strain evidence="9">ATCC 10500 / CBS 375.48 / QM 6759 / NRRL 1006</strain>
    </source>
</reference>
<dbReference type="GO" id="GO:0008483">
    <property type="term" value="F:transaminase activity"/>
    <property type="evidence" value="ECO:0007669"/>
    <property type="project" value="UniProtKB-KW"/>
</dbReference>
<dbReference type="STRING" id="441959.B8MBK9"/>
<dbReference type="InterPro" id="IPR050859">
    <property type="entry name" value="Class-I_PLP-dep_aminotransf"/>
</dbReference>
<keyword evidence="4 8" id="KW-0808">Transferase</keyword>
<dbReference type="InterPro" id="IPR015424">
    <property type="entry name" value="PyrdxlP-dep_Trfase"/>
</dbReference>
<dbReference type="PANTHER" id="PTHR42790">
    <property type="entry name" value="AMINOTRANSFERASE"/>
    <property type="match status" value="1"/>
</dbReference>
<evidence type="ECO:0000256" key="6">
    <source>
        <dbReference type="SAM" id="MobiDB-lite"/>
    </source>
</evidence>
<dbReference type="RefSeq" id="XP_002481865.1">
    <property type="nucleotide sequence ID" value="XM_002481820.1"/>
</dbReference>
<dbReference type="HOGENOM" id="CLU_017584_0_5_1"/>
<dbReference type="VEuPathDB" id="FungiDB:TSTA_116620"/>
<evidence type="ECO:0000313" key="9">
    <source>
        <dbReference type="Proteomes" id="UP000001745"/>
    </source>
</evidence>
<dbReference type="SUPFAM" id="SSF53383">
    <property type="entry name" value="PLP-dependent transferases"/>
    <property type="match status" value="1"/>
</dbReference>
<dbReference type="Gene3D" id="3.40.640.10">
    <property type="entry name" value="Type I PLP-dependent aspartate aminotransferase-like (Major domain)"/>
    <property type="match status" value="1"/>
</dbReference>
<feature type="domain" description="Aminotransferase class I/classII large" evidence="7">
    <location>
        <begin position="108"/>
        <end position="549"/>
    </location>
</feature>
<dbReference type="CDD" id="cd00609">
    <property type="entry name" value="AAT_like"/>
    <property type="match status" value="1"/>
</dbReference>
<proteinExistence type="inferred from homology"/>
<dbReference type="GeneID" id="8102054"/>
<protein>
    <submittedName>
        <fullName evidence="8">Aromatic amino acid aminotransferase, putative</fullName>
    </submittedName>
</protein>
<keyword evidence="5" id="KW-0663">Pyridoxal phosphate</keyword>
<evidence type="ECO:0000256" key="2">
    <source>
        <dbReference type="ARBA" id="ARBA00007441"/>
    </source>
</evidence>
<dbReference type="AlphaFoldDB" id="B8MBK9"/>
<comment type="similarity">
    <text evidence="2">Belongs to the class-I pyridoxal-phosphate-dependent aminotransferase family.</text>
</comment>
<dbReference type="InterPro" id="IPR004839">
    <property type="entry name" value="Aminotransferase_I/II_large"/>
</dbReference>
<dbReference type="PhylomeDB" id="B8MBK9"/>
<keyword evidence="3 8" id="KW-0032">Aminotransferase</keyword>
<name>B8MBK9_TALSN</name>
<evidence type="ECO:0000256" key="3">
    <source>
        <dbReference type="ARBA" id="ARBA00022576"/>
    </source>
</evidence>
<feature type="compositionally biased region" description="Polar residues" evidence="6">
    <location>
        <begin position="20"/>
        <end position="29"/>
    </location>
</feature>